<evidence type="ECO:0000313" key="10">
    <source>
        <dbReference type="Proteomes" id="UP000824145"/>
    </source>
</evidence>
<sequence length="234" mass="26282">MLIVFVRAILIYIFLLVAMRLMGKKQLGELQPFEFAVTLIMAELACIPMSDTTVPVIYGLVPIFTLFIVQFALTKLIKHSLKARRLINGKPVIVINPCGIDYRAISMLDLTVNDLLEALREKNYLSPEELEYAIFETNGDVSVIPKARPLTTEDMHLNAPPAQLPYAVICEGKKMSDNIRKGKIDYALVEKVLKAHDLKQKNVLLMTVTGGENFYLQPKSGRYITGRLEEENAG</sequence>
<evidence type="ECO:0000256" key="4">
    <source>
        <dbReference type="ARBA" id="ARBA00022692"/>
    </source>
</evidence>
<name>A0A9D1MMY0_9FIRM</name>
<evidence type="ECO:0000256" key="2">
    <source>
        <dbReference type="ARBA" id="ARBA00006448"/>
    </source>
</evidence>
<dbReference type="Pfam" id="PF04239">
    <property type="entry name" value="DUF421"/>
    <property type="match status" value="1"/>
</dbReference>
<evidence type="ECO:0000256" key="6">
    <source>
        <dbReference type="ARBA" id="ARBA00023136"/>
    </source>
</evidence>
<evidence type="ECO:0000256" key="5">
    <source>
        <dbReference type="ARBA" id="ARBA00022989"/>
    </source>
</evidence>
<dbReference type="Gene3D" id="3.30.240.20">
    <property type="entry name" value="bsu07140 like domains"/>
    <property type="match status" value="1"/>
</dbReference>
<proteinExistence type="inferred from homology"/>
<gene>
    <name evidence="9" type="ORF">IAB07_05825</name>
</gene>
<dbReference type="EMBL" id="DVNJ01000031">
    <property type="protein sequence ID" value="HIU63266.1"/>
    <property type="molecule type" value="Genomic_DNA"/>
</dbReference>
<protein>
    <submittedName>
        <fullName evidence="9">DUF421 domain-containing protein</fullName>
    </submittedName>
</protein>
<comment type="caution">
    <text evidence="9">The sequence shown here is derived from an EMBL/GenBank/DDBJ whole genome shotgun (WGS) entry which is preliminary data.</text>
</comment>
<dbReference type="AlphaFoldDB" id="A0A9D1MMY0"/>
<reference evidence="9" key="2">
    <citation type="journal article" date="2021" name="PeerJ">
        <title>Extensive microbial diversity within the chicken gut microbiome revealed by metagenomics and culture.</title>
        <authorList>
            <person name="Gilroy R."/>
            <person name="Ravi A."/>
            <person name="Getino M."/>
            <person name="Pursley I."/>
            <person name="Horton D.L."/>
            <person name="Alikhan N.F."/>
            <person name="Baker D."/>
            <person name="Gharbi K."/>
            <person name="Hall N."/>
            <person name="Watson M."/>
            <person name="Adriaenssens E.M."/>
            <person name="Foster-Nyarko E."/>
            <person name="Jarju S."/>
            <person name="Secka A."/>
            <person name="Antonio M."/>
            <person name="Oren A."/>
            <person name="Chaudhuri R.R."/>
            <person name="La Ragione R."/>
            <person name="Hildebrand F."/>
            <person name="Pallen M.J."/>
        </authorList>
    </citation>
    <scope>NUCLEOTIDE SEQUENCE</scope>
    <source>
        <strain evidence="9">9366</strain>
    </source>
</reference>
<dbReference type="PANTHER" id="PTHR34582">
    <property type="entry name" value="UPF0702 TRANSMEMBRANE PROTEIN YCAP"/>
    <property type="match status" value="1"/>
</dbReference>
<comment type="similarity">
    <text evidence="2">Belongs to the UPF0702 family.</text>
</comment>
<dbReference type="Proteomes" id="UP000824145">
    <property type="component" value="Unassembled WGS sequence"/>
</dbReference>
<reference evidence="9" key="1">
    <citation type="submission" date="2020-10" db="EMBL/GenBank/DDBJ databases">
        <authorList>
            <person name="Gilroy R."/>
        </authorList>
    </citation>
    <scope>NUCLEOTIDE SEQUENCE</scope>
    <source>
        <strain evidence="9">9366</strain>
    </source>
</reference>
<feature type="domain" description="YetF C-terminal" evidence="8">
    <location>
        <begin position="79"/>
        <end position="208"/>
    </location>
</feature>
<keyword evidence="3" id="KW-1003">Cell membrane</keyword>
<evidence type="ECO:0000256" key="1">
    <source>
        <dbReference type="ARBA" id="ARBA00004651"/>
    </source>
</evidence>
<dbReference type="PANTHER" id="PTHR34582:SF6">
    <property type="entry name" value="UPF0702 TRANSMEMBRANE PROTEIN YCAP"/>
    <property type="match status" value="1"/>
</dbReference>
<feature type="transmembrane region" description="Helical" evidence="7">
    <location>
        <begin position="56"/>
        <end position="77"/>
    </location>
</feature>
<accession>A0A9D1MMY0</accession>
<keyword evidence="5 7" id="KW-1133">Transmembrane helix</keyword>
<keyword evidence="4 7" id="KW-0812">Transmembrane</keyword>
<dbReference type="InterPro" id="IPR023090">
    <property type="entry name" value="UPF0702_alpha/beta_dom_sf"/>
</dbReference>
<evidence type="ECO:0000259" key="8">
    <source>
        <dbReference type="Pfam" id="PF04239"/>
    </source>
</evidence>
<keyword evidence="6 7" id="KW-0472">Membrane</keyword>
<evidence type="ECO:0000313" key="9">
    <source>
        <dbReference type="EMBL" id="HIU63266.1"/>
    </source>
</evidence>
<feature type="transmembrane region" description="Helical" evidence="7">
    <location>
        <begin position="6"/>
        <end position="23"/>
    </location>
</feature>
<organism evidence="9 10">
    <name type="scientific">Candidatus Caccalectryoclostridium excrementigallinarum</name>
    <dbReference type="NCBI Taxonomy" id="2840710"/>
    <lineage>
        <taxon>Bacteria</taxon>
        <taxon>Bacillati</taxon>
        <taxon>Bacillota</taxon>
        <taxon>Clostridia</taxon>
        <taxon>Christensenellales</taxon>
        <taxon>Christensenellaceae</taxon>
        <taxon>Christensenellaceae incertae sedis</taxon>
        <taxon>Candidatus Caccalectryoclostridium</taxon>
    </lineage>
</organism>
<comment type="subcellular location">
    <subcellularLocation>
        <location evidence="1">Cell membrane</location>
        <topology evidence="1">Multi-pass membrane protein</topology>
    </subcellularLocation>
</comment>
<dbReference type="InterPro" id="IPR007353">
    <property type="entry name" value="DUF421"/>
</dbReference>
<evidence type="ECO:0000256" key="3">
    <source>
        <dbReference type="ARBA" id="ARBA00022475"/>
    </source>
</evidence>
<dbReference type="GO" id="GO:0005886">
    <property type="term" value="C:plasma membrane"/>
    <property type="evidence" value="ECO:0007669"/>
    <property type="project" value="UniProtKB-SubCell"/>
</dbReference>
<evidence type="ECO:0000256" key="7">
    <source>
        <dbReference type="SAM" id="Phobius"/>
    </source>
</evidence>